<protein>
    <recommendedName>
        <fullName evidence="6">LRRCT domain-containing protein</fullName>
    </recommendedName>
</protein>
<accession>A0AAV2AC56</accession>
<keyword evidence="8" id="KW-1185">Reference proteome</keyword>
<reference evidence="7 8" key="1">
    <citation type="submission" date="2024-04" db="EMBL/GenBank/DDBJ databases">
        <authorList>
            <person name="Rising A."/>
            <person name="Reimegard J."/>
            <person name="Sonavane S."/>
            <person name="Akerstrom W."/>
            <person name="Nylinder S."/>
            <person name="Hedman E."/>
            <person name="Kallberg Y."/>
        </authorList>
    </citation>
    <scope>NUCLEOTIDE SEQUENCE [LARGE SCALE GENOMIC DNA]</scope>
</reference>
<evidence type="ECO:0000313" key="7">
    <source>
        <dbReference type="EMBL" id="CAL1281576.1"/>
    </source>
</evidence>
<proteinExistence type="inferred from homology"/>
<dbReference type="AlphaFoldDB" id="A0AAV2AC56"/>
<evidence type="ECO:0000256" key="1">
    <source>
        <dbReference type="ARBA" id="ARBA00007343"/>
    </source>
</evidence>
<feature type="chain" id="PRO_5043449587" description="LRRCT domain-containing protein" evidence="5">
    <location>
        <begin position="20"/>
        <end position="321"/>
    </location>
</feature>
<evidence type="ECO:0000259" key="6">
    <source>
        <dbReference type="SMART" id="SM00082"/>
    </source>
</evidence>
<dbReference type="SMART" id="SM00082">
    <property type="entry name" value="LRRCT"/>
    <property type="match status" value="1"/>
</dbReference>
<dbReference type="GO" id="GO:0007166">
    <property type="term" value="P:cell surface receptor signaling pathway"/>
    <property type="evidence" value="ECO:0007669"/>
    <property type="project" value="TreeGrafter"/>
</dbReference>
<evidence type="ECO:0000313" key="8">
    <source>
        <dbReference type="Proteomes" id="UP001497382"/>
    </source>
</evidence>
<evidence type="ECO:0000256" key="5">
    <source>
        <dbReference type="SAM" id="SignalP"/>
    </source>
</evidence>
<organism evidence="7 8">
    <name type="scientific">Larinioides sclopetarius</name>
    <dbReference type="NCBI Taxonomy" id="280406"/>
    <lineage>
        <taxon>Eukaryota</taxon>
        <taxon>Metazoa</taxon>
        <taxon>Ecdysozoa</taxon>
        <taxon>Arthropoda</taxon>
        <taxon>Chelicerata</taxon>
        <taxon>Arachnida</taxon>
        <taxon>Araneae</taxon>
        <taxon>Araneomorphae</taxon>
        <taxon>Entelegynae</taxon>
        <taxon>Araneoidea</taxon>
        <taxon>Araneidae</taxon>
        <taxon>Larinioides</taxon>
    </lineage>
</organism>
<dbReference type="Gene3D" id="3.80.10.10">
    <property type="entry name" value="Ribonuclease Inhibitor"/>
    <property type="match status" value="1"/>
</dbReference>
<evidence type="ECO:0000256" key="4">
    <source>
        <dbReference type="ARBA" id="ARBA00023170"/>
    </source>
</evidence>
<dbReference type="InterPro" id="IPR051963">
    <property type="entry name" value="Adhesion_GPCR_A"/>
</dbReference>
<dbReference type="EMBL" id="CAXIEN010000145">
    <property type="protein sequence ID" value="CAL1281576.1"/>
    <property type="molecule type" value="Genomic_DNA"/>
</dbReference>
<feature type="signal peptide" evidence="5">
    <location>
        <begin position="1"/>
        <end position="19"/>
    </location>
</feature>
<name>A0AAV2AC56_9ARAC</name>
<keyword evidence="4" id="KW-0675">Receptor</keyword>
<dbReference type="PANTHER" id="PTHR45930">
    <property type="entry name" value="G-PROTEIN COUPLED RECEPTOR 124-LIKE PROTEIN"/>
    <property type="match status" value="1"/>
</dbReference>
<dbReference type="SUPFAM" id="SSF52058">
    <property type="entry name" value="L domain-like"/>
    <property type="match status" value="1"/>
</dbReference>
<gene>
    <name evidence="7" type="ORF">LARSCL_LOCUS11639</name>
</gene>
<dbReference type="Proteomes" id="UP001497382">
    <property type="component" value="Unassembled WGS sequence"/>
</dbReference>
<dbReference type="GO" id="GO:0005886">
    <property type="term" value="C:plasma membrane"/>
    <property type="evidence" value="ECO:0007669"/>
    <property type="project" value="TreeGrafter"/>
</dbReference>
<comment type="similarity">
    <text evidence="1">Belongs to the G-protein coupled receptor 2 family. Adhesion G-protein coupled receptor (ADGR) subfamily.</text>
</comment>
<dbReference type="InterPro" id="IPR032675">
    <property type="entry name" value="LRR_dom_sf"/>
</dbReference>
<dbReference type="InterPro" id="IPR000483">
    <property type="entry name" value="Cys-rich_flank_reg_C"/>
</dbReference>
<comment type="caution">
    <text evidence="7">The sequence shown here is derived from an EMBL/GenBank/DDBJ whole genome shotgun (WGS) entry which is preliminary data.</text>
</comment>
<dbReference type="PANTHER" id="PTHR45930:SF4">
    <property type="entry name" value="ADHESION G PROTEIN-COUPLED RECEPTOR A3"/>
    <property type="match status" value="1"/>
</dbReference>
<evidence type="ECO:0000256" key="3">
    <source>
        <dbReference type="ARBA" id="ARBA00022729"/>
    </source>
</evidence>
<evidence type="ECO:0000256" key="2">
    <source>
        <dbReference type="ARBA" id="ARBA00022614"/>
    </source>
</evidence>
<keyword evidence="3 5" id="KW-0732">Signal</keyword>
<sequence>MNFLPILLFGAGVVGCVYSNGISSRYDTENLCPPPDNIAPCTCFNSPVSNRITARCSNFTNANELKSIFNKNPDWDLQDVWIDQCALPFLPAKMLEKAHFQSLNVTSTSLFALFDTTPVTTPELNLYLYDVSILSSLRWRDFVNLSLLEFTTVNLTITSLGQDFKDHFPKGVQRLWFENTRITSIQNQALSSLTKLQYLVIKRGSLKKLSRDMFPRPWNVIYLDFSYQKIAALPEDFFTDLPQLSYFLFEGNQLSTLSEKVFTNYSAFYVLNGNPFTCNCNIKWIVEKIQPVFLQGECTEPESLKGKQLKSLNADDFRYCH</sequence>
<feature type="domain" description="LRRCT" evidence="6">
    <location>
        <begin position="274"/>
        <end position="321"/>
    </location>
</feature>
<keyword evidence="2" id="KW-0433">Leucine-rich repeat</keyword>